<dbReference type="AlphaFoldDB" id="A0A848M6R0"/>
<protein>
    <submittedName>
        <fullName evidence="5">ABC transporter ATP-binding protein</fullName>
    </submittedName>
</protein>
<gene>
    <name evidence="5" type="ORF">HII30_11545</name>
</gene>
<dbReference type="InterPro" id="IPR027417">
    <property type="entry name" value="P-loop_NTPase"/>
</dbReference>
<dbReference type="PROSITE" id="PS00211">
    <property type="entry name" value="ABC_TRANSPORTER_1"/>
    <property type="match status" value="1"/>
</dbReference>
<dbReference type="InterPro" id="IPR017871">
    <property type="entry name" value="ABC_transporter-like_CS"/>
</dbReference>
<dbReference type="Proteomes" id="UP000565468">
    <property type="component" value="Unassembled WGS sequence"/>
</dbReference>
<dbReference type="SMART" id="SM00382">
    <property type="entry name" value="AAA"/>
    <property type="match status" value="1"/>
</dbReference>
<dbReference type="RefSeq" id="WP_169505185.1">
    <property type="nucleotide sequence ID" value="NZ_JABBPN010000009.1"/>
</dbReference>
<dbReference type="InterPro" id="IPR050166">
    <property type="entry name" value="ABC_transporter_ATP-bind"/>
</dbReference>
<dbReference type="Pfam" id="PF00005">
    <property type="entry name" value="ABC_tran"/>
    <property type="match status" value="1"/>
</dbReference>
<feature type="domain" description="ABC transporter" evidence="4">
    <location>
        <begin position="8"/>
        <end position="239"/>
    </location>
</feature>
<dbReference type="CDD" id="cd03293">
    <property type="entry name" value="ABC_NrtD_SsuB_transporters"/>
    <property type="match status" value="1"/>
</dbReference>
<evidence type="ECO:0000313" key="6">
    <source>
        <dbReference type="Proteomes" id="UP000565468"/>
    </source>
</evidence>
<dbReference type="GO" id="GO:0005524">
    <property type="term" value="F:ATP binding"/>
    <property type="evidence" value="ECO:0007669"/>
    <property type="project" value="UniProtKB-KW"/>
</dbReference>
<dbReference type="EMBL" id="JABBPN010000009">
    <property type="protein sequence ID" value="NMO96405.1"/>
    <property type="molecule type" value="Genomic_DNA"/>
</dbReference>
<evidence type="ECO:0000313" key="5">
    <source>
        <dbReference type="EMBL" id="NMO96405.1"/>
    </source>
</evidence>
<evidence type="ECO:0000256" key="1">
    <source>
        <dbReference type="ARBA" id="ARBA00022448"/>
    </source>
</evidence>
<keyword evidence="6" id="KW-1185">Reference proteome</keyword>
<dbReference type="GO" id="GO:0016887">
    <property type="term" value="F:ATP hydrolysis activity"/>
    <property type="evidence" value="ECO:0007669"/>
    <property type="project" value="InterPro"/>
</dbReference>
<evidence type="ECO:0000256" key="2">
    <source>
        <dbReference type="ARBA" id="ARBA00022741"/>
    </source>
</evidence>
<accession>A0A848M6R0</accession>
<evidence type="ECO:0000259" key="4">
    <source>
        <dbReference type="PROSITE" id="PS50893"/>
    </source>
</evidence>
<comment type="caution">
    <text evidence="5">The sequence shown here is derived from an EMBL/GenBank/DDBJ whole genome shotgun (WGS) entry which is preliminary data.</text>
</comment>
<name>A0A848M6R0_PAELE</name>
<keyword evidence="1" id="KW-0813">Transport</keyword>
<keyword evidence="3 5" id="KW-0067">ATP-binding</keyword>
<keyword evidence="2" id="KW-0547">Nucleotide-binding</keyword>
<dbReference type="InterPro" id="IPR003593">
    <property type="entry name" value="AAA+_ATPase"/>
</dbReference>
<reference evidence="5 6" key="1">
    <citation type="submission" date="2020-04" db="EMBL/GenBank/DDBJ databases">
        <title>Paenibacillus algicola sp. nov., a novel marine bacterium producing alginate lyase.</title>
        <authorList>
            <person name="Huang H."/>
        </authorList>
    </citation>
    <scope>NUCLEOTIDE SEQUENCE [LARGE SCALE GENOMIC DNA]</scope>
    <source>
        <strain evidence="5 6">L7-75</strain>
    </source>
</reference>
<evidence type="ECO:0000256" key="3">
    <source>
        <dbReference type="ARBA" id="ARBA00022840"/>
    </source>
</evidence>
<dbReference type="InterPro" id="IPR003439">
    <property type="entry name" value="ABC_transporter-like_ATP-bd"/>
</dbReference>
<dbReference type="PANTHER" id="PTHR42788">
    <property type="entry name" value="TAURINE IMPORT ATP-BINDING PROTEIN-RELATED"/>
    <property type="match status" value="1"/>
</dbReference>
<sequence>MNQDKWKLQVQDLTVRYTAKGKSTTALEHVNMAVKDGEFVSVVGPSGCGKSTLLKVASGLLKPAGGQALLDGKPIEGVTGEVGMVFQNDALLPWKTVYDNVRLPLEIKGLSKSDQAAEVRRLLKMVGLHEFEHFYPKQLSGGMKKRVALARTFAYDPGLYLMDEPFGPLDAQTRVKIGEEFLKIWEQVGKSVLFITHDIEEAISLSDRVIVMTNRPGKIKAEFDVTLERPRPFYDIRFDSRFKQLQREIWHCMSDEDREGNEQ</sequence>
<organism evidence="5 6">
    <name type="scientific">Paenibacillus lemnae</name>
    <dbReference type="NCBI Taxonomy" id="1330551"/>
    <lineage>
        <taxon>Bacteria</taxon>
        <taxon>Bacillati</taxon>
        <taxon>Bacillota</taxon>
        <taxon>Bacilli</taxon>
        <taxon>Bacillales</taxon>
        <taxon>Paenibacillaceae</taxon>
        <taxon>Paenibacillus</taxon>
    </lineage>
</organism>
<dbReference type="PANTHER" id="PTHR42788:SF13">
    <property type="entry name" value="ALIPHATIC SULFONATES IMPORT ATP-BINDING PROTEIN SSUB"/>
    <property type="match status" value="1"/>
</dbReference>
<dbReference type="SUPFAM" id="SSF52540">
    <property type="entry name" value="P-loop containing nucleoside triphosphate hydrolases"/>
    <property type="match status" value="1"/>
</dbReference>
<dbReference type="PROSITE" id="PS50893">
    <property type="entry name" value="ABC_TRANSPORTER_2"/>
    <property type="match status" value="1"/>
</dbReference>
<dbReference type="Gene3D" id="3.40.50.300">
    <property type="entry name" value="P-loop containing nucleotide triphosphate hydrolases"/>
    <property type="match status" value="1"/>
</dbReference>
<proteinExistence type="predicted"/>